<dbReference type="Pfam" id="PF01047">
    <property type="entry name" value="MarR"/>
    <property type="match status" value="1"/>
</dbReference>
<evidence type="ECO:0000259" key="4">
    <source>
        <dbReference type="PROSITE" id="PS50995"/>
    </source>
</evidence>
<organism evidence="5 6">
    <name type="scientific">Paenibacillus lautus</name>
    <name type="common">Bacillus lautus</name>
    <dbReference type="NCBI Taxonomy" id="1401"/>
    <lineage>
        <taxon>Bacteria</taxon>
        <taxon>Bacillati</taxon>
        <taxon>Bacillota</taxon>
        <taxon>Bacilli</taxon>
        <taxon>Bacillales</taxon>
        <taxon>Paenibacillaceae</taxon>
        <taxon>Paenibacillus</taxon>
    </lineage>
</organism>
<dbReference type="SMART" id="SM00347">
    <property type="entry name" value="HTH_MARR"/>
    <property type="match status" value="1"/>
</dbReference>
<protein>
    <submittedName>
        <fullName evidence="5">MarR family transcriptional regulator</fullName>
    </submittedName>
</protein>
<dbReference type="Proteomes" id="UP000266552">
    <property type="component" value="Chromosome"/>
</dbReference>
<dbReference type="InterPro" id="IPR000835">
    <property type="entry name" value="HTH_MarR-typ"/>
</dbReference>
<reference evidence="5 6" key="1">
    <citation type="submission" date="2018-09" db="EMBL/GenBank/DDBJ databases">
        <title>Genome Sequence of Paenibacillus lautus Strain E7593-69, Azo Dye-Degrading Bacteria, Isolated from Commercial Tattoo Inks.</title>
        <authorList>
            <person name="Nho S.W."/>
            <person name="Kim S.-J."/>
            <person name="Kweon O."/>
            <person name="Cerniglia C.E."/>
        </authorList>
    </citation>
    <scope>NUCLEOTIDE SEQUENCE [LARGE SCALE GENOMIC DNA]</scope>
    <source>
        <strain evidence="5 6">E7593-69</strain>
    </source>
</reference>
<dbReference type="PROSITE" id="PS01117">
    <property type="entry name" value="HTH_MARR_1"/>
    <property type="match status" value="1"/>
</dbReference>
<dbReference type="Gene3D" id="1.10.10.10">
    <property type="entry name" value="Winged helix-like DNA-binding domain superfamily/Winged helix DNA-binding domain"/>
    <property type="match status" value="1"/>
</dbReference>
<name>A0A385TKJ1_PAELA</name>
<dbReference type="PANTHER" id="PTHR42756">
    <property type="entry name" value="TRANSCRIPTIONAL REGULATOR, MARR"/>
    <property type="match status" value="1"/>
</dbReference>
<dbReference type="InterPro" id="IPR023187">
    <property type="entry name" value="Tscrpt_reg_MarR-type_CS"/>
</dbReference>
<proteinExistence type="predicted"/>
<feature type="domain" description="HTH marR-type" evidence="4">
    <location>
        <begin position="1"/>
        <end position="133"/>
    </location>
</feature>
<evidence type="ECO:0000256" key="1">
    <source>
        <dbReference type="ARBA" id="ARBA00023015"/>
    </source>
</evidence>
<evidence type="ECO:0000256" key="2">
    <source>
        <dbReference type="ARBA" id="ARBA00023125"/>
    </source>
</evidence>
<dbReference type="RefSeq" id="WP_119848059.1">
    <property type="nucleotide sequence ID" value="NZ_CP032412.1"/>
</dbReference>
<sequence length="150" mass="17675">MKDVLREIGMIARSLDSISNIEFKQFDLTKGQYLYLMRICEQPGIIQEKLSEMIKVDRTTTARAIQKLEMNGFIAKREDQNNKKIKKLFPTEKGSNVYPLIKRENDYSNLVALSGFSKSETEIIFELLQRVRHNVEKDWEFVKKGNKRHY</sequence>
<dbReference type="KEGG" id="plw:D5F53_13005"/>
<dbReference type="EMBL" id="CP032412">
    <property type="protein sequence ID" value="AYB44156.1"/>
    <property type="molecule type" value="Genomic_DNA"/>
</dbReference>
<evidence type="ECO:0000256" key="3">
    <source>
        <dbReference type="ARBA" id="ARBA00023163"/>
    </source>
</evidence>
<dbReference type="AlphaFoldDB" id="A0A385TKJ1"/>
<keyword evidence="1" id="KW-0805">Transcription regulation</keyword>
<evidence type="ECO:0000313" key="6">
    <source>
        <dbReference type="Proteomes" id="UP000266552"/>
    </source>
</evidence>
<dbReference type="PANTHER" id="PTHR42756:SF2">
    <property type="entry name" value="MARR FAMILY REGULATORY PROTEIN"/>
    <property type="match status" value="1"/>
</dbReference>
<accession>A0A385TKJ1</accession>
<evidence type="ECO:0000313" key="5">
    <source>
        <dbReference type="EMBL" id="AYB44156.1"/>
    </source>
</evidence>
<dbReference type="GO" id="GO:0003677">
    <property type="term" value="F:DNA binding"/>
    <property type="evidence" value="ECO:0007669"/>
    <property type="project" value="UniProtKB-KW"/>
</dbReference>
<dbReference type="SUPFAM" id="SSF46785">
    <property type="entry name" value="Winged helix' DNA-binding domain"/>
    <property type="match status" value="1"/>
</dbReference>
<keyword evidence="2" id="KW-0238">DNA-binding</keyword>
<dbReference type="PROSITE" id="PS50995">
    <property type="entry name" value="HTH_MARR_2"/>
    <property type="match status" value="1"/>
</dbReference>
<keyword evidence="6" id="KW-1185">Reference proteome</keyword>
<gene>
    <name evidence="5" type="ORF">D5F53_13005</name>
</gene>
<dbReference type="PRINTS" id="PR00598">
    <property type="entry name" value="HTHMARR"/>
</dbReference>
<dbReference type="GO" id="GO:0003700">
    <property type="term" value="F:DNA-binding transcription factor activity"/>
    <property type="evidence" value="ECO:0007669"/>
    <property type="project" value="InterPro"/>
</dbReference>
<keyword evidence="3" id="KW-0804">Transcription</keyword>
<dbReference type="InterPro" id="IPR036390">
    <property type="entry name" value="WH_DNA-bd_sf"/>
</dbReference>
<dbReference type="InterPro" id="IPR036388">
    <property type="entry name" value="WH-like_DNA-bd_sf"/>
</dbReference>